<dbReference type="EMBL" id="RCYR01000002">
    <property type="protein sequence ID" value="RYS81744.1"/>
    <property type="molecule type" value="Genomic_DNA"/>
</dbReference>
<proteinExistence type="predicted"/>
<dbReference type="RefSeq" id="WP_129794691.1">
    <property type="nucleotide sequence ID" value="NZ_JAKNFB010000005.1"/>
</dbReference>
<organism evidence="1 2">
    <name type="scientific">[Ruminococcus] torques</name>
    <dbReference type="NCBI Taxonomy" id="33039"/>
    <lineage>
        <taxon>Bacteria</taxon>
        <taxon>Bacillati</taxon>
        <taxon>Bacillota</taxon>
        <taxon>Clostridia</taxon>
        <taxon>Lachnospirales</taxon>
        <taxon>Lachnospiraceae</taxon>
        <taxon>Mediterraneibacter</taxon>
    </lineage>
</organism>
<evidence type="ECO:0000313" key="2">
    <source>
        <dbReference type="Proteomes" id="UP000292665"/>
    </source>
</evidence>
<reference evidence="1 2" key="1">
    <citation type="journal article" date="2019" name="Science, e1252229">
        <title>Invertible promoters mediate bacterial phase variation, antibiotic resistance, and host adaptation in the gut.</title>
        <authorList>
            <person name="Jiang X."/>
            <person name="Hall A.B."/>
            <person name="Arthur T.D."/>
            <person name="Plichta D.R."/>
            <person name="Covington C.T."/>
            <person name="Poyet M."/>
            <person name="Crothers J."/>
            <person name="Moses P.L."/>
            <person name="Tolonen A.C."/>
            <person name="Vlamakis H."/>
            <person name="Alm E.J."/>
            <person name="Xavier R.J."/>
        </authorList>
    </citation>
    <scope>NUCLEOTIDE SEQUENCE [LARGE SCALE GENOMIC DNA]</scope>
    <source>
        <strain evidence="2">aa_0143</strain>
    </source>
</reference>
<evidence type="ECO:0000313" key="1">
    <source>
        <dbReference type="EMBL" id="RYS81744.1"/>
    </source>
</evidence>
<dbReference type="AlphaFoldDB" id="A0A4Q5C8Y0"/>
<gene>
    <name evidence="1" type="ORF">EAI93_02575</name>
</gene>
<comment type="caution">
    <text evidence="1">The sequence shown here is derived from an EMBL/GenBank/DDBJ whole genome shotgun (WGS) entry which is preliminary data.</text>
</comment>
<sequence length="85" mass="10147">MTDFQKAIDTIVEAFEELAVKFKEMADTLNKAFGFSVPEKEKKKSLSSPARYGMSLKKFRRESFIKQYSYRPITRKHLPYQRRNY</sequence>
<dbReference type="Proteomes" id="UP000292665">
    <property type="component" value="Unassembled WGS sequence"/>
</dbReference>
<name>A0A4Q5C8Y0_9FIRM</name>
<protein>
    <submittedName>
        <fullName evidence="1">Uncharacterized protein</fullName>
    </submittedName>
</protein>
<accession>A0A4Q5C8Y0</accession>